<dbReference type="AlphaFoldDB" id="A0A915JC25"/>
<reference evidence="2" key="1">
    <citation type="submission" date="2022-11" db="UniProtKB">
        <authorList>
            <consortium name="WormBaseParasite"/>
        </authorList>
    </citation>
    <scope>IDENTIFICATION</scope>
</reference>
<evidence type="ECO:0000313" key="1">
    <source>
        <dbReference type="Proteomes" id="UP000887565"/>
    </source>
</evidence>
<dbReference type="WBParaSite" id="nRc.2.0.1.t23345-RA">
    <property type="protein sequence ID" value="nRc.2.0.1.t23345-RA"/>
    <property type="gene ID" value="nRc.2.0.1.g23345"/>
</dbReference>
<protein>
    <submittedName>
        <fullName evidence="2">Uncharacterized protein</fullName>
    </submittedName>
</protein>
<dbReference type="Proteomes" id="UP000887565">
    <property type="component" value="Unplaced"/>
</dbReference>
<organism evidence="1 2">
    <name type="scientific">Romanomermis culicivorax</name>
    <name type="common">Nematode worm</name>
    <dbReference type="NCBI Taxonomy" id="13658"/>
    <lineage>
        <taxon>Eukaryota</taxon>
        <taxon>Metazoa</taxon>
        <taxon>Ecdysozoa</taxon>
        <taxon>Nematoda</taxon>
        <taxon>Enoplea</taxon>
        <taxon>Dorylaimia</taxon>
        <taxon>Mermithida</taxon>
        <taxon>Mermithoidea</taxon>
        <taxon>Mermithidae</taxon>
        <taxon>Romanomermis</taxon>
    </lineage>
</organism>
<sequence>DFVKYKNFPSPSTCSLAPALSNVKNDLLPPRIADTITDHRFVVVHGGPVQRSHVQAIFHFENILIFFVVVERLLFDEVVVQNFHYNQTALRTSVM</sequence>
<name>A0A915JC25_ROMCU</name>
<accession>A0A915JC25</accession>
<evidence type="ECO:0000313" key="2">
    <source>
        <dbReference type="WBParaSite" id="nRc.2.0.1.t23345-RA"/>
    </source>
</evidence>
<proteinExistence type="predicted"/>
<keyword evidence="1" id="KW-1185">Reference proteome</keyword>